<name>A0A0L0JX87_9ACTN</name>
<dbReference type="AlphaFoldDB" id="A0A0L0JX87"/>
<feature type="compositionally biased region" description="Low complexity" evidence="1">
    <location>
        <begin position="15"/>
        <end position="29"/>
    </location>
</feature>
<gene>
    <name evidence="2" type="ORF">IQ63_30345</name>
</gene>
<sequence length="78" mass="7813">MPYVRTQEPGSASTAISGSNPAAPPASSNSLIAAASSRVIAPLPVHPSTNTTSAGSWCSASQRSAFASMPLPRTIDTA</sequence>
<dbReference type="Proteomes" id="UP000037151">
    <property type="component" value="Unassembled WGS sequence"/>
</dbReference>
<reference evidence="3" key="1">
    <citation type="submission" date="2014-07" db="EMBL/GenBank/DDBJ databases">
        <title>Genome sequencing of plant-pathogenic Streptomyces species.</title>
        <authorList>
            <person name="Harrison J."/>
            <person name="Sapp M."/>
            <person name="Thwaites R."/>
            <person name="Studholme D.J."/>
        </authorList>
    </citation>
    <scope>NUCLEOTIDE SEQUENCE [LARGE SCALE GENOMIC DNA]</scope>
    <source>
        <strain evidence="3">NCPPB 4445</strain>
    </source>
</reference>
<comment type="caution">
    <text evidence="2">The sequence shown here is derived from an EMBL/GenBank/DDBJ whole genome shotgun (WGS) entry which is preliminary data.</text>
</comment>
<accession>A0A0L0JX87</accession>
<evidence type="ECO:0000313" key="3">
    <source>
        <dbReference type="Proteomes" id="UP000037151"/>
    </source>
</evidence>
<protein>
    <submittedName>
        <fullName evidence="2">Uncharacterized protein</fullName>
    </submittedName>
</protein>
<evidence type="ECO:0000313" key="2">
    <source>
        <dbReference type="EMBL" id="KND30045.1"/>
    </source>
</evidence>
<dbReference type="EMBL" id="JPPY01000169">
    <property type="protein sequence ID" value="KND30045.1"/>
    <property type="molecule type" value="Genomic_DNA"/>
</dbReference>
<feature type="region of interest" description="Disordered" evidence="1">
    <location>
        <begin position="1"/>
        <end position="29"/>
    </location>
</feature>
<organism evidence="2 3">
    <name type="scientific">Streptomyces acidiscabies</name>
    <dbReference type="NCBI Taxonomy" id="42234"/>
    <lineage>
        <taxon>Bacteria</taxon>
        <taxon>Bacillati</taxon>
        <taxon>Actinomycetota</taxon>
        <taxon>Actinomycetes</taxon>
        <taxon>Kitasatosporales</taxon>
        <taxon>Streptomycetaceae</taxon>
        <taxon>Streptomyces</taxon>
    </lineage>
</organism>
<evidence type="ECO:0000256" key="1">
    <source>
        <dbReference type="SAM" id="MobiDB-lite"/>
    </source>
</evidence>
<proteinExistence type="predicted"/>